<dbReference type="CDD" id="cd03225">
    <property type="entry name" value="ABC_cobalt_CbiO_domain1"/>
    <property type="match status" value="1"/>
</dbReference>
<dbReference type="PANTHER" id="PTHR43553">
    <property type="entry name" value="HEAVY METAL TRANSPORTER"/>
    <property type="match status" value="1"/>
</dbReference>
<dbReference type="PROSITE" id="PS00211">
    <property type="entry name" value="ABC_TRANSPORTER_1"/>
    <property type="match status" value="1"/>
</dbReference>
<protein>
    <submittedName>
        <fullName evidence="10">ATP-binding cassette domain-containing protein</fullName>
    </submittedName>
</protein>
<dbReference type="RefSeq" id="WP_320313515.1">
    <property type="nucleotide sequence ID" value="NZ_JAVIKH010000007.1"/>
</dbReference>
<keyword evidence="6" id="KW-1278">Translocase</keyword>
<reference evidence="11" key="1">
    <citation type="submission" date="2023-07" db="EMBL/GenBank/DDBJ databases">
        <authorList>
            <person name="Colorado M.A."/>
            <person name="Villamil L.M."/>
            <person name="Melo J.F."/>
            <person name="Rodriguez J.A."/>
            <person name="Ruiz R.Y."/>
        </authorList>
    </citation>
    <scope>NUCLEOTIDE SEQUENCE [LARGE SCALE GENOMIC DNA]</scope>
    <source>
        <strain evidence="11">C33</strain>
    </source>
</reference>
<evidence type="ECO:0000313" key="11">
    <source>
        <dbReference type="Proteomes" id="UP001279681"/>
    </source>
</evidence>
<dbReference type="Pfam" id="PF00005">
    <property type="entry name" value="ABC_tran"/>
    <property type="match status" value="1"/>
</dbReference>
<accession>A0ABU4WAD6</accession>
<dbReference type="SMART" id="SM00382">
    <property type="entry name" value="AAA"/>
    <property type="match status" value="1"/>
</dbReference>
<keyword evidence="5 10" id="KW-0067">ATP-binding</keyword>
<dbReference type="EMBL" id="JAVIKH010000007">
    <property type="protein sequence ID" value="MDX8336110.1"/>
    <property type="molecule type" value="Genomic_DNA"/>
</dbReference>
<dbReference type="InterPro" id="IPR050095">
    <property type="entry name" value="ECF_ABC_transporter_ATP-bd"/>
</dbReference>
<proteinExistence type="predicted"/>
<comment type="caution">
    <text evidence="10">The sequence shown here is derived from an EMBL/GenBank/DDBJ whole genome shotgun (WGS) entry which is preliminary data.</text>
</comment>
<feature type="coiled-coil region" evidence="8">
    <location>
        <begin position="102"/>
        <end position="129"/>
    </location>
</feature>
<dbReference type="GO" id="GO:0005524">
    <property type="term" value="F:ATP binding"/>
    <property type="evidence" value="ECO:0007669"/>
    <property type="project" value="UniProtKB-KW"/>
</dbReference>
<evidence type="ECO:0000259" key="9">
    <source>
        <dbReference type="PROSITE" id="PS50893"/>
    </source>
</evidence>
<keyword evidence="7" id="KW-0472">Membrane</keyword>
<feature type="domain" description="ABC transporter" evidence="9">
    <location>
        <begin position="3"/>
        <end position="236"/>
    </location>
</feature>
<keyword evidence="2" id="KW-0813">Transport</keyword>
<dbReference type="PANTHER" id="PTHR43553:SF27">
    <property type="entry name" value="ENERGY-COUPLING FACTOR TRANSPORTER ATP-BINDING PROTEIN ECFA2"/>
    <property type="match status" value="1"/>
</dbReference>
<evidence type="ECO:0000256" key="1">
    <source>
        <dbReference type="ARBA" id="ARBA00004202"/>
    </source>
</evidence>
<dbReference type="InterPro" id="IPR003593">
    <property type="entry name" value="AAA+_ATPase"/>
</dbReference>
<evidence type="ECO:0000256" key="3">
    <source>
        <dbReference type="ARBA" id="ARBA00022475"/>
    </source>
</evidence>
<dbReference type="SUPFAM" id="SSF52540">
    <property type="entry name" value="P-loop containing nucleoside triphosphate hydrolases"/>
    <property type="match status" value="1"/>
</dbReference>
<evidence type="ECO:0000256" key="6">
    <source>
        <dbReference type="ARBA" id="ARBA00022967"/>
    </source>
</evidence>
<name>A0ABU4WAD6_9FUSO</name>
<comment type="subcellular location">
    <subcellularLocation>
        <location evidence="1">Cell membrane</location>
        <topology evidence="1">Peripheral membrane protein</topology>
    </subcellularLocation>
</comment>
<dbReference type="Gene3D" id="3.40.50.300">
    <property type="entry name" value="P-loop containing nucleotide triphosphate hydrolases"/>
    <property type="match status" value="1"/>
</dbReference>
<dbReference type="InterPro" id="IPR015856">
    <property type="entry name" value="ABC_transpr_CbiO/EcfA_su"/>
</dbReference>
<keyword evidence="8" id="KW-0175">Coiled coil</keyword>
<keyword evidence="11" id="KW-1185">Reference proteome</keyword>
<dbReference type="PROSITE" id="PS50893">
    <property type="entry name" value="ABC_TRANSPORTER_2"/>
    <property type="match status" value="1"/>
</dbReference>
<evidence type="ECO:0000256" key="8">
    <source>
        <dbReference type="SAM" id="Coils"/>
    </source>
</evidence>
<dbReference type="Proteomes" id="UP001279681">
    <property type="component" value="Unassembled WGS sequence"/>
</dbReference>
<keyword evidence="4" id="KW-0547">Nucleotide-binding</keyword>
<evidence type="ECO:0000256" key="4">
    <source>
        <dbReference type="ARBA" id="ARBA00022741"/>
    </source>
</evidence>
<evidence type="ECO:0000256" key="5">
    <source>
        <dbReference type="ARBA" id="ARBA00022840"/>
    </source>
</evidence>
<evidence type="ECO:0000256" key="7">
    <source>
        <dbReference type="ARBA" id="ARBA00023136"/>
    </source>
</evidence>
<dbReference type="InterPro" id="IPR003439">
    <property type="entry name" value="ABC_transporter-like_ATP-bd"/>
</dbReference>
<evidence type="ECO:0000313" key="10">
    <source>
        <dbReference type="EMBL" id="MDX8336110.1"/>
    </source>
</evidence>
<gene>
    <name evidence="10" type="ORF">RFV38_06320</name>
</gene>
<organism evidence="10 11">
    <name type="scientific">Candidatus Cetobacterium colombiensis</name>
    <dbReference type="NCBI Taxonomy" id="3073100"/>
    <lineage>
        <taxon>Bacteria</taxon>
        <taxon>Fusobacteriati</taxon>
        <taxon>Fusobacteriota</taxon>
        <taxon>Fusobacteriia</taxon>
        <taxon>Fusobacteriales</taxon>
        <taxon>Fusobacteriaceae</taxon>
        <taxon>Cetobacterium</taxon>
    </lineage>
</organism>
<evidence type="ECO:0000256" key="2">
    <source>
        <dbReference type="ARBA" id="ARBA00022448"/>
    </source>
</evidence>
<dbReference type="InterPro" id="IPR017871">
    <property type="entry name" value="ABC_transporter-like_CS"/>
</dbReference>
<dbReference type="InterPro" id="IPR027417">
    <property type="entry name" value="P-loop_NTPase"/>
</dbReference>
<sequence length="260" mass="29989">MEITLKNINSGYSEIVLENINLEIKKGTWNFIVGKTGSGKSTLLQTIGFLLTNIQGEIFWKDLSLADLKNLKKYRENIGFMFQYTDKQFFNNTVKEEIIYSLVKKKKSLKEIEEKLEEVLNLLKISKNILQNSPYEISGGQKRMVAFASILIDSPKILLLDEPTAGLDVENKKIFFETLEKLKKEGVTILQISHLLEDVLDYGDETIVLENRKIIQKGKPIDVLKNSDLEFIRFCRVIEKYGIPIDNIKNIDELLERIKK</sequence>
<keyword evidence="3" id="KW-1003">Cell membrane</keyword>